<dbReference type="Proteomes" id="UP001422759">
    <property type="component" value="Unassembled WGS sequence"/>
</dbReference>
<sequence>MESTWGIEGWHPLWHTRVTEVAAQAGTQLRSLVGWTVTGVWGVWISEEDEWFADLPVVLEIGGERVVVCVNRLEDLSVTWDTIDVTTSPTWWNDWTLQWRSDVHPALRDVVGRTVTGVGFTEYGLGPTDPVGGRGPLAWVLSGLVLGLGDTGLWIYNAGDENGLQAGLPPEDHEYRTTWLSTAPS</sequence>
<keyword evidence="2" id="KW-1185">Reference proteome</keyword>
<protein>
    <submittedName>
        <fullName evidence="1">Uncharacterized protein</fullName>
    </submittedName>
</protein>
<proteinExistence type="predicted"/>
<evidence type="ECO:0000313" key="1">
    <source>
        <dbReference type="EMBL" id="GAA2158509.1"/>
    </source>
</evidence>
<dbReference type="EMBL" id="BAAANT010000068">
    <property type="protein sequence ID" value="GAA2158509.1"/>
    <property type="molecule type" value="Genomic_DNA"/>
</dbReference>
<organism evidence="1 2">
    <name type="scientific">Kitasatospora kazusensis</name>
    <dbReference type="NCBI Taxonomy" id="407974"/>
    <lineage>
        <taxon>Bacteria</taxon>
        <taxon>Bacillati</taxon>
        <taxon>Actinomycetota</taxon>
        <taxon>Actinomycetes</taxon>
        <taxon>Kitasatosporales</taxon>
        <taxon>Streptomycetaceae</taxon>
        <taxon>Kitasatospora</taxon>
    </lineage>
</organism>
<evidence type="ECO:0000313" key="2">
    <source>
        <dbReference type="Proteomes" id="UP001422759"/>
    </source>
</evidence>
<comment type="caution">
    <text evidence="1">The sequence shown here is derived from an EMBL/GenBank/DDBJ whole genome shotgun (WGS) entry which is preliminary data.</text>
</comment>
<reference evidence="2" key="1">
    <citation type="journal article" date="2019" name="Int. J. Syst. Evol. Microbiol.">
        <title>The Global Catalogue of Microorganisms (GCM) 10K type strain sequencing project: providing services to taxonomists for standard genome sequencing and annotation.</title>
        <authorList>
            <consortium name="The Broad Institute Genomics Platform"/>
            <consortium name="The Broad Institute Genome Sequencing Center for Infectious Disease"/>
            <person name="Wu L."/>
            <person name="Ma J."/>
        </authorList>
    </citation>
    <scope>NUCLEOTIDE SEQUENCE [LARGE SCALE GENOMIC DNA]</scope>
    <source>
        <strain evidence="2">JCM 14560</strain>
    </source>
</reference>
<gene>
    <name evidence="1" type="ORF">GCM10009760_61600</name>
</gene>
<name>A0ABP5M521_9ACTN</name>
<accession>A0ABP5M521</accession>